<proteinExistence type="inferred from homology"/>
<evidence type="ECO:0000256" key="1">
    <source>
        <dbReference type="ARBA" id="ARBA00022517"/>
    </source>
</evidence>
<evidence type="ECO:0000256" key="2">
    <source>
        <dbReference type="ARBA" id="ARBA00022670"/>
    </source>
</evidence>
<dbReference type="OrthoDB" id="48998at2"/>
<gene>
    <name evidence="7" type="ORF">HHT355_1200</name>
</gene>
<dbReference type="RefSeq" id="WP_103202517.1">
    <property type="nucleotide sequence ID" value="NZ_CVTD020000015.1"/>
</dbReference>
<evidence type="ECO:0000256" key="5">
    <source>
        <dbReference type="ARBA" id="ARBA00044503"/>
    </source>
</evidence>
<dbReference type="EMBL" id="CVTD020000015">
    <property type="protein sequence ID" value="CRZ34402.1"/>
    <property type="molecule type" value="Genomic_DNA"/>
</dbReference>
<dbReference type="PANTHER" id="PTHR39178">
    <property type="entry name" value="HYPOTHETICAL RIBOSOME-ASSOCIATED PROTEIN"/>
    <property type="match status" value="1"/>
</dbReference>
<reference evidence="7 8" key="1">
    <citation type="submission" date="2015-06" db="EMBL/GenBank/DDBJ databases">
        <authorList>
            <person name="Wibberg Daniel"/>
        </authorList>
    </citation>
    <scope>NUCLEOTIDE SEQUENCE [LARGE SCALE GENOMIC DNA]</scope>
    <source>
        <strain evidence="7 8">T3/55T</strain>
    </source>
</reference>
<dbReference type="Gene3D" id="3.30.70.1490">
    <property type="entry name" value="Cysteine protease Prp"/>
    <property type="match status" value="1"/>
</dbReference>
<dbReference type="AlphaFoldDB" id="A0A0H5SFY5"/>
<dbReference type="GO" id="GO:0042254">
    <property type="term" value="P:ribosome biogenesis"/>
    <property type="evidence" value="ECO:0007669"/>
    <property type="project" value="UniProtKB-KW"/>
</dbReference>
<keyword evidence="8" id="KW-1185">Reference proteome</keyword>
<keyword evidence="4" id="KW-0788">Thiol protease</keyword>
<evidence type="ECO:0000313" key="7">
    <source>
        <dbReference type="EMBL" id="CRZ34402.1"/>
    </source>
</evidence>
<dbReference type="InterPro" id="IPR007422">
    <property type="entry name" value="Peptidase_Prp"/>
</dbReference>
<keyword evidence="1" id="KW-0690">Ribosome biogenesis</keyword>
<evidence type="ECO:0000256" key="3">
    <source>
        <dbReference type="ARBA" id="ARBA00022801"/>
    </source>
</evidence>
<dbReference type="GO" id="GO:0008234">
    <property type="term" value="F:cysteine-type peptidase activity"/>
    <property type="evidence" value="ECO:0007669"/>
    <property type="project" value="UniProtKB-KW"/>
</dbReference>
<dbReference type="PANTHER" id="PTHR39178:SF1">
    <property type="entry name" value="RIBOSOMAL-PROCESSING CYSTEINE PROTEASE PRP"/>
    <property type="match status" value="1"/>
</dbReference>
<sequence>MIKVTIYKKTDDLITGFKILGHAGFSHNGNDIVCAAVSALVINTINSIEQFTTDDIDITENEDKGLIEFHVTSPISSETNLLLKSLALGLMGIEAEYNGKYISVSQKVK</sequence>
<evidence type="ECO:0000256" key="4">
    <source>
        <dbReference type="ARBA" id="ARBA00022807"/>
    </source>
</evidence>
<accession>A0A0H5SFY5</accession>
<dbReference type="CDD" id="cd16332">
    <property type="entry name" value="Prp-like"/>
    <property type="match status" value="1"/>
</dbReference>
<dbReference type="Proteomes" id="UP000236497">
    <property type="component" value="Unassembled WGS sequence"/>
</dbReference>
<evidence type="ECO:0000256" key="6">
    <source>
        <dbReference type="ARBA" id="ARBA00044538"/>
    </source>
</evidence>
<evidence type="ECO:0000313" key="8">
    <source>
        <dbReference type="Proteomes" id="UP000236497"/>
    </source>
</evidence>
<dbReference type="SUPFAM" id="SSF118010">
    <property type="entry name" value="TM1457-like"/>
    <property type="match status" value="1"/>
</dbReference>
<dbReference type="Pfam" id="PF04327">
    <property type="entry name" value="Peptidase_Prp"/>
    <property type="match status" value="1"/>
</dbReference>
<dbReference type="GO" id="GO:0006508">
    <property type="term" value="P:proteolysis"/>
    <property type="evidence" value="ECO:0007669"/>
    <property type="project" value="UniProtKB-KW"/>
</dbReference>
<organism evidence="7 8">
    <name type="scientific">Herbinix hemicellulosilytica</name>
    <dbReference type="NCBI Taxonomy" id="1564487"/>
    <lineage>
        <taxon>Bacteria</taxon>
        <taxon>Bacillati</taxon>
        <taxon>Bacillota</taxon>
        <taxon>Clostridia</taxon>
        <taxon>Lachnospirales</taxon>
        <taxon>Lachnospiraceae</taxon>
        <taxon>Herbinix</taxon>
    </lineage>
</organism>
<protein>
    <recommendedName>
        <fullName evidence="6">Ribosomal processing cysteine protease Prp</fullName>
    </recommendedName>
</protein>
<comment type="similarity">
    <text evidence="5">Belongs to the Prp family.</text>
</comment>
<name>A0A0H5SFY5_HERHM</name>
<keyword evidence="2" id="KW-0645">Protease</keyword>
<dbReference type="InterPro" id="IPR036764">
    <property type="entry name" value="Peptidase_Prp_sf"/>
</dbReference>
<keyword evidence="3" id="KW-0378">Hydrolase</keyword>